<feature type="compositionally biased region" description="Basic residues" evidence="2">
    <location>
        <begin position="30"/>
        <end position="39"/>
    </location>
</feature>
<gene>
    <name evidence="3" type="ORF">DPMN_156102</name>
</gene>
<dbReference type="Proteomes" id="UP000828390">
    <property type="component" value="Unassembled WGS sequence"/>
</dbReference>
<dbReference type="EMBL" id="JAIWYP010000007">
    <property type="protein sequence ID" value="KAH3802426.1"/>
    <property type="molecule type" value="Genomic_DNA"/>
</dbReference>
<feature type="compositionally biased region" description="Basic residues" evidence="2">
    <location>
        <begin position="1"/>
        <end position="10"/>
    </location>
</feature>
<protein>
    <submittedName>
        <fullName evidence="3">Uncharacterized protein</fullName>
    </submittedName>
</protein>
<sequence>MSNASKRKHIGSSSSELDSSVQITPDKQNTRQKKKKGKRLNQEKALVEIETESIMADHQIKEELKAINEKLTNICSGSDSSFKQMIVDIINQTKQEFMKSVEKKIEVLKSKLFDKETEKDELKLKIEHIEQELKEKADQEKQTQKQTIELCETSFGQINALEQYGRRNNIRIFGIPEETHINNNGKIEAETSEITAQKVINLLNGKNKRSRFENIRHRHCPQAREKQRWICQANYS</sequence>
<evidence type="ECO:0000256" key="1">
    <source>
        <dbReference type="SAM" id="Coils"/>
    </source>
</evidence>
<evidence type="ECO:0000313" key="3">
    <source>
        <dbReference type="EMBL" id="KAH3802426.1"/>
    </source>
</evidence>
<feature type="region of interest" description="Disordered" evidence="2">
    <location>
        <begin position="1"/>
        <end position="41"/>
    </location>
</feature>
<accession>A0A9D4FQM0</accession>
<reference evidence="3" key="2">
    <citation type="submission" date="2020-11" db="EMBL/GenBank/DDBJ databases">
        <authorList>
            <person name="McCartney M.A."/>
            <person name="Auch B."/>
            <person name="Kono T."/>
            <person name="Mallez S."/>
            <person name="Becker A."/>
            <person name="Gohl D.M."/>
            <person name="Silverstein K.A.T."/>
            <person name="Koren S."/>
            <person name="Bechman K.B."/>
            <person name="Herman A."/>
            <person name="Abrahante J.E."/>
            <person name="Garbe J."/>
        </authorList>
    </citation>
    <scope>NUCLEOTIDE SEQUENCE</scope>
    <source>
        <strain evidence="3">Duluth1</strain>
        <tissue evidence="3">Whole animal</tissue>
    </source>
</reference>
<proteinExistence type="predicted"/>
<organism evidence="3 4">
    <name type="scientific">Dreissena polymorpha</name>
    <name type="common">Zebra mussel</name>
    <name type="synonym">Mytilus polymorpha</name>
    <dbReference type="NCBI Taxonomy" id="45954"/>
    <lineage>
        <taxon>Eukaryota</taxon>
        <taxon>Metazoa</taxon>
        <taxon>Spiralia</taxon>
        <taxon>Lophotrochozoa</taxon>
        <taxon>Mollusca</taxon>
        <taxon>Bivalvia</taxon>
        <taxon>Autobranchia</taxon>
        <taxon>Heteroconchia</taxon>
        <taxon>Euheterodonta</taxon>
        <taxon>Imparidentia</taxon>
        <taxon>Neoheterodontei</taxon>
        <taxon>Myida</taxon>
        <taxon>Dreissenoidea</taxon>
        <taxon>Dreissenidae</taxon>
        <taxon>Dreissena</taxon>
    </lineage>
</organism>
<keyword evidence="4" id="KW-1185">Reference proteome</keyword>
<name>A0A9D4FQM0_DREPO</name>
<dbReference type="AlphaFoldDB" id="A0A9D4FQM0"/>
<evidence type="ECO:0000256" key="2">
    <source>
        <dbReference type="SAM" id="MobiDB-lite"/>
    </source>
</evidence>
<feature type="compositionally biased region" description="Polar residues" evidence="2">
    <location>
        <begin position="11"/>
        <end position="26"/>
    </location>
</feature>
<reference evidence="3" key="1">
    <citation type="journal article" date="2019" name="bioRxiv">
        <title>The Genome of the Zebra Mussel, Dreissena polymorpha: A Resource for Invasive Species Research.</title>
        <authorList>
            <person name="McCartney M.A."/>
            <person name="Auch B."/>
            <person name="Kono T."/>
            <person name="Mallez S."/>
            <person name="Zhang Y."/>
            <person name="Obille A."/>
            <person name="Becker A."/>
            <person name="Abrahante J.E."/>
            <person name="Garbe J."/>
            <person name="Badalamenti J.P."/>
            <person name="Herman A."/>
            <person name="Mangelson H."/>
            <person name="Liachko I."/>
            <person name="Sullivan S."/>
            <person name="Sone E.D."/>
            <person name="Koren S."/>
            <person name="Silverstein K.A.T."/>
            <person name="Beckman K.B."/>
            <person name="Gohl D.M."/>
        </authorList>
    </citation>
    <scope>NUCLEOTIDE SEQUENCE</scope>
    <source>
        <strain evidence="3">Duluth1</strain>
        <tissue evidence="3">Whole animal</tissue>
    </source>
</reference>
<keyword evidence="1" id="KW-0175">Coiled coil</keyword>
<feature type="coiled-coil region" evidence="1">
    <location>
        <begin position="98"/>
        <end position="146"/>
    </location>
</feature>
<evidence type="ECO:0000313" key="4">
    <source>
        <dbReference type="Proteomes" id="UP000828390"/>
    </source>
</evidence>
<comment type="caution">
    <text evidence="3">The sequence shown here is derived from an EMBL/GenBank/DDBJ whole genome shotgun (WGS) entry which is preliminary data.</text>
</comment>